<evidence type="ECO:0000313" key="2">
    <source>
        <dbReference type="Proteomes" id="UP000094580"/>
    </source>
</evidence>
<evidence type="ECO:0000313" key="1">
    <source>
        <dbReference type="EMBL" id="ODG92462.1"/>
    </source>
</evidence>
<organism evidence="1 2">
    <name type="scientific">Gottfriedia luciferensis</name>
    <dbReference type="NCBI Taxonomy" id="178774"/>
    <lineage>
        <taxon>Bacteria</taxon>
        <taxon>Bacillati</taxon>
        <taxon>Bacillota</taxon>
        <taxon>Bacilli</taxon>
        <taxon>Bacillales</taxon>
        <taxon>Bacillaceae</taxon>
        <taxon>Gottfriedia</taxon>
    </lineage>
</organism>
<name>A0ABX2ZRX5_9BACI</name>
<reference evidence="1 2" key="1">
    <citation type="submission" date="2016-07" db="EMBL/GenBank/DDBJ databases">
        <authorList>
            <person name="Townsley L."/>
            <person name="Shank E.A."/>
        </authorList>
    </citation>
    <scope>NUCLEOTIDE SEQUENCE [LARGE SCALE GENOMIC DNA]</scope>
    <source>
        <strain evidence="1 2">CH01</strain>
    </source>
</reference>
<accession>A0ABX2ZRX5</accession>
<dbReference type="InterPro" id="IPR011990">
    <property type="entry name" value="TPR-like_helical_dom_sf"/>
</dbReference>
<sequence>MEETINQNSFTHRELAASCFNKVWDLLELENRSQSETEEMVHLCHSSFWHWTKVESHTPRNISIGYWQLSRVYAVIGQGETALDYAKKCVKISLEAEVEPFYIAYAYEALSRAYAKINQSTESLAAKTKAYDYVKEVKFEESKDMLLKDLDTI</sequence>
<dbReference type="Proteomes" id="UP000094580">
    <property type="component" value="Unassembled WGS sequence"/>
</dbReference>
<dbReference type="RefSeq" id="WP_069033321.1">
    <property type="nucleotide sequence ID" value="NZ_MDKC01000008.1"/>
</dbReference>
<dbReference type="SUPFAM" id="SSF48452">
    <property type="entry name" value="TPR-like"/>
    <property type="match status" value="1"/>
</dbReference>
<dbReference type="Gene3D" id="1.25.40.10">
    <property type="entry name" value="Tetratricopeptide repeat domain"/>
    <property type="match status" value="1"/>
</dbReference>
<gene>
    <name evidence="1" type="ORF">BED47_19850</name>
</gene>
<keyword evidence="2" id="KW-1185">Reference proteome</keyword>
<proteinExistence type="predicted"/>
<comment type="caution">
    <text evidence="1">The sequence shown here is derived from an EMBL/GenBank/DDBJ whole genome shotgun (WGS) entry which is preliminary data.</text>
</comment>
<dbReference type="EMBL" id="MDKC01000008">
    <property type="protein sequence ID" value="ODG92462.1"/>
    <property type="molecule type" value="Genomic_DNA"/>
</dbReference>
<protein>
    <submittedName>
        <fullName evidence="1">Uncharacterized protein</fullName>
    </submittedName>
</protein>